<protein>
    <recommendedName>
        <fullName evidence="3">AAA-ATPase-like domain-containing protein</fullName>
    </recommendedName>
</protein>
<dbReference type="OrthoDB" id="2143434at2759"/>
<accession>A0A1Y2FKR1</accession>
<comment type="caution">
    <text evidence="1">The sequence shown here is derived from an EMBL/GenBank/DDBJ whole genome shotgun (WGS) entry which is preliminary data.</text>
</comment>
<organism evidence="1 2">
    <name type="scientific">Neocallimastix californiae</name>
    <dbReference type="NCBI Taxonomy" id="1754190"/>
    <lineage>
        <taxon>Eukaryota</taxon>
        <taxon>Fungi</taxon>
        <taxon>Fungi incertae sedis</taxon>
        <taxon>Chytridiomycota</taxon>
        <taxon>Chytridiomycota incertae sedis</taxon>
        <taxon>Neocallimastigomycetes</taxon>
        <taxon>Neocallimastigales</taxon>
        <taxon>Neocallimastigaceae</taxon>
        <taxon>Neocallimastix</taxon>
    </lineage>
</organism>
<dbReference type="EMBL" id="MCOG01000005">
    <property type="protein sequence ID" value="ORY84571.1"/>
    <property type="molecule type" value="Genomic_DNA"/>
</dbReference>
<dbReference type="AlphaFoldDB" id="A0A1Y2FKR1"/>
<gene>
    <name evidence="1" type="ORF">LY90DRAFT_697148</name>
</gene>
<proteinExistence type="predicted"/>
<evidence type="ECO:0000313" key="1">
    <source>
        <dbReference type="EMBL" id="ORY84571.1"/>
    </source>
</evidence>
<keyword evidence="2" id="KW-1185">Reference proteome</keyword>
<evidence type="ECO:0008006" key="3">
    <source>
        <dbReference type="Google" id="ProtNLM"/>
    </source>
</evidence>
<dbReference type="Proteomes" id="UP000193920">
    <property type="component" value="Unassembled WGS sequence"/>
</dbReference>
<name>A0A1Y2FKR1_9FUNG</name>
<dbReference type="PANTHER" id="PTHR34825:SF1">
    <property type="entry name" value="AAA-ATPASE-LIKE DOMAIN-CONTAINING PROTEIN"/>
    <property type="match status" value="1"/>
</dbReference>
<dbReference type="PANTHER" id="PTHR34825">
    <property type="entry name" value="CONSERVED PROTEIN, WITH A WEAK D-GALACTARATE DEHYDRATASE/ALTRONATE HYDROLASE DOMAIN"/>
    <property type="match status" value="1"/>
</dbReference>
<evidence type="ECO:0000313" key="2">
    <source>
        <dbReference type="Proteomes" id="UP000193920"/>
    </source>
</evidence>
<dbReference type="STRING" id="1754190.A0A1Y2FKR1"/>
<sequence>MTQSTINCFNEYSMLNDKDYYQYFGFTEQEVIKLCEINKTKYNENETLEYENIENWYNGYKGYNGKKIFNSWSVYHALQNNRIENYWIQTGRFNEVVDSIDFKIHGVKNDILDLIKGDDISIELEKYGVEDLLKDTETNDSQEKTKKDNDEDNINKKKQLYSKMVTYGFLTYCNGKISIPNKELQEEFIKILKKKKT</sequence>
<reference evidence="1 2" key="1">
    <citation type="submission" date="2016-08" db="EMBL/GenBank/DDBJ databases">
        <title>A Parts List for Fungal Cellulosomes Revealed by Comparative Genomics.</title>
        <authorList>
            <consortium name="DOE Joint Genome Institute"/>
            <person name="Haitjema C.H."/>
            <person name="Gilmore S.P."/>
            <person name="Henske J.K."/>
            <person name="Solomon K.V."/>
            <person name="De Groot R."/>
            <person name="Kuo A."/>
            <person name="Mondo S.J."/>
            <person name="Salamov A.A."/>
            <person name="Labutti K."/>
            <person name="Zhao Z."/>
            <person name="Chiniquy J."/>
            <person name="Barry K."/>
            <person name="Brewer H.M."/>
            <person name="Purvine S.O."/>
            <person name="Wright A.T."/>
            <person name="Boxma B."/>
            <person name="Van Alen T."/>
            <person name="Hackstein J.H."/>
            <person name="Baker S.E."/>
            <person name="Grigoriev I.V."/>
            <person name="O'Malley M.A."/>
        </authorList>
    </citation>
    <scope>NUCLEOTIDE SEQUENCE [LARGE SCALE GENOMIC DNA]</scope>
    <source>
        <strain evidence="1 2">G1</strain>
    </source>
</reference>